<dbReference type="HOGENOM" id="CLU_2469032_0_0_1"/>
<keyword evidence="1" id="KW-0812">Transmembrane</keyword>
<keyword evidence="1" id="KW-1133">Transmembrane helix</keyword>
<sequence length="88" mass="10083">MAPTLDNTSLAILLSVLGVGALAMLVTFYKFGWFSWLHDAKNGKPIPVNKTTREFFPELNKYSRLDSNHYRNNFESTRYTMGDIHLKA</sequence>
<reference evidence="2 3" key="1">
    <citation type="journal article" date="2013" name="PLoS Genet.">
        <title>Genomic mechanisms accounting for the adaptation to parasitism in nematode-trapping fungi.</title>
        <authorList>
            <person name="Meerupati T."/>
            <person name="Andersson K.M."/>
            <person name="Friman E."/>
            <person name="Kumar D."/>
            <person name="Tunlid A."/>
            <person name="Ahren D."/>
        </authorList>
    </citation>
    <scope>NUCLEOTIDE SEQUENCE [LARGE SCALE GENOMIC DNA]</scope>
    <source>
        <strain evidence="2 3">CBS 200.50</strain>
    </source>
</reference>
<reference evidence="3" key="2">
    <citation type="submission" date="2013-04" db="EMBL/GenBank/DDBJ databases">
        <title>Genomic mechanisms accounting for the adaptation to parasitism in nematode-trapping fungi.</title>
        <authorList>
            <person name="Ahren D.G."/>
        </authorList>
    </citation>
    <scope>NUCLEOTIDE SEQUENCE [LARGE SCALE GENOMIC DNA]</scope>
    <source>
        <strain evidence="3">CBS 200.50</strain>
    </source>
</reference>
<evidence type="ECO:0000256" key="1">
    <source>
        <dbReference type="SAM" id="Phobius"/>
    </source>
</evidence>
<name>S8BG99_DACHA</name>
<dbReference type="EMBL" id="AQGS01000575">
    <property type="protein sequence ID" value="EPS38293.1"/>
    <property type="molecule type" value="Genomic_DNA"/>
</dbReference>
<dbReference type="AlphaFoldDB" id="S8BG99"/>
<keyword evidence="3" id="KW-1185">Reference proteome</keyword>
<comment type="caution">
    <text evidence="2">The sequence shown here is derived from an EMBL/GenBank/DDBJ whole genome shotgun (WGS) entry which is preliminary data.</text>
</comment>
<feature type="transmembrane region" description="Helical" evidence="1">
    <location>
        <begin position="12"/>
        <end position="31"/>
    </location>
</feature>
<accession>S8BG99</accession>
<dbReference type="OrthoDB" id="10450620at2759"/>
<evidence type="ECO:0000313" key="3">
    <source>
        <dbReference type="Proteomes" id="UP000015100"/>
    </source>
</evidence>
<organism evidence="2 3">
    <name type="scientific">Dactylellina haptotyla (strain CBS 200.50)</name>
    <name type="common">Nematode-trapping fungus</name>
    <name type="synonym">Monacrosporium haptotylum</name>
    <dbReference type="NCBI Taxonomy" id="1284197"/>
    <lineage>
        <taxon>Eukaryota</taxon>
        <taxon>Fungi</taxon>
        <taxon>Dikarya</taxon>
        <taxon>Ascomycota</taxon>
        <taxon>Pezizomycotina</taxon>
        <taxon>Orbiliomycetes</taxon>
        <taxon>Orbiliales</taxon>
        <taxon>Orbiliaceae</taxon>
        <taxon>Dactylellina</taxon>
    </lineage>
</organism>
<protein>
    <submittedName>
        <fullName evidence="2">Uncharacterized protein</fullName>
    </submittedName>
</protein>
<keyword evidence="1" id="KW-0472">Membrane</keyword>
<gene>
    <name evidence="2" type="ORF">H072_8115</name>
</gene>
<evidence type="ECO:0000313" key="2">
    <source>
        <dbReference type="EMBL" id="EPS38293.1"/>
    </source>
</evidence>
<dbReference type="Proteomes" id="UP000015100">
    <property type="component" value="Unassembled WGS sequence"/>
</dbReference>
<proteinExistence type="predicted"/>